<feature type="domain" description="SGNH hydrolase-type esterase" evidence="2">
    <location>
        <begin position="22"/>
        <end position="187"/>
    </location>
</feature>
<feature type="region of interest" description="Disordered" evidence="1">
    <location>
        <begin position="191"/>
        <end position="215"/>
    </location>
</feature>
<evidence type="ECO:0000313" key="3">
    <source>
        <dbReference type="EMBL" id="ACL47584.1"/>
    </source>
</evidence>
<sequence length="215" mass="23382">MPSSFTNLDSTMNPKNPNHVVLLGDSIFDNAQYVPGEPPVIKQLQQQLPEGWKATLLAVDGDVTSDVVQQLQQLPADASHLVISVGGNDALTRSFILNQPVKSVGEAMAYFATVIVDFQTSYRQMLKTALSYKKPTCVCTIYDAVPNLSSIEKTALSLFNDVILREAIAVGIPVIDLRAICTEAEDYSQVSPIEPSERGGQKISSNRSEGAILNW</sequence>
<dbReference type="InterPro" id="IPR013830">
    <property type="entry name" value="SGNH_hydro"/>
</dbReference>
<dbReference type="CDD" id="cd00229">
    <property type="entry name" value="SGNH_hydrolase"/>
    <property type="match status" value="1"/>
</dbReference>
<geneLocation type="plasmid" evidence="3">
    <name>pP742501</name>
</geneLocation>
<name>B8HYT6_CYAP4</name>
<dbReference type="EMBL" id="CP001345">
    <property type="protein sequence ID" value="ACL47584.1"/>
    <property type="molecule type" value="Genomic_DNA"/>
</dbReference>
<reference evidence="3" key="1">
    <citation type="submission" date="2009-01" db="EMBL/GenBank/DDBJ databases">
        <title>Complete sequence of plasmid1 Cyanothece sp. PCC 7425.</title>
        <authorList>
            <consortium name="US DOE Joint Genome Institute"/>
            <person name="Lucas S."/>
            <person name="Copeland A."/>
            <person name="Lapidus A."/>
            <person name="Glavina del Rio T."/>
            <person name="Dalin E."/>
            <person name="Tice H."/>
            <person name="Bruce D."/>
            <person name="Goodwin L."/>
            <person name="Pitluck S."/>
            <person name="Sims D."/>
            <person name="Meineke L."/>
            <person name="Brettin T."/>
            <person name="Detter J.C."/>
            <person name="Han C."/>
            <person name="Larimer F."/>
            <person name="Land M."/>
            <person name="Hauser L."/>
            <person name="Kyrpides N."/>
            <person name="Ovchinnikova G."/>
            <person name="Liberton M."/>
            <person name="Stoeckel J."/>
            <person name="Banerjee A."/>
            <person name="Singh A."/>
            <person name="Page L."/>
            <person name="Sato H."/>
            <person name="Zhao L."/>
            <person name="Sherman L."/>
            <person name="Pakrasi H."/>
            <person name="Richardson P."/>
        </authorList>
    </citation>
    <scope>NUCLEOTIDE SEQUENCE</scope>
    <source>
        <strain evidence="3">PCC 7425</strain>
        <plasmid evidence="3">pP742501</plasmid>
    </source>
</reference>
<accession>B8HYT6</accession>
<dbReference type="HOGENOM" id="CLU_1243224_0_0_3"/>
<dbReference type="InterPro" id="IPR036514">
    <property type="entry name" value="SGNH_hydro_sf"/>
</dbReference>
<dbReference type="KEGG" id="cyn:Cyan7425_5322"/>
<dbReference type="AlphaFoldDB" id="B8HYT6"/>
<dbReference type="SUPFAM" id="SSF52266">
    <property type="entry name" value="SGNH hydrolase"/>
    <property type="match status" value="1"/>
</dbReference>
<dbReference type="Gene3D" id="3.40.50.1110">
    <property type="entry name" value="SGNH hydrolase"/>
    <property type="match status" value="1"/>
</dbReference>
<proteinExistence type="predicted"/>
<protein>
    <recommendedName>
        <fullName evidence="2">SGNH hydrolase-type esterase domain-containing protein</fullName>
    </recommendedName>
</protein>
<keyword evidence="3" id="KW-0614">Plasmid</keyword>
<gene>
    <name evidence="3" type="ordered locus">Cyan7425_5322</name>
</gene>
<evidence type="ECO:0000256" key="1">
    <source>
        <dbReference type="SAM" id="MobiDB-lite"/>
    </source>
</evidence>
<organism evidence="3">
    <name type="scientific">Cyanothece sp. (strain PCC 7425 / ATCC 29141)</name>
    <dbReference type="NCBI Taxonomy" id="395961"/>
    <lineage>
        <taxon>Bacteria</taxon>
        <taxon>Bacillati</taxon>
        <taxon>Cyanobacteriota</taxon>
        <taxon>Cyanophyceae</taxon>
        <taxon>Gomontiellales</taxon>
        <taxon>Cyanothecaceae</taxon>
        <taxon>Cyanothece</taxon>
    </lineage>
</organism>
<dbReference type="Pfam" id="PF13472">
    <property type="entry name" value="Lipase_GDSL_2"/>
    <property type="match status" value="1"/>
</dbReference>
<evidence type="ECO:0000259" key="2">
    <source>
        <dbReference type="Pfam" id="PF13472"/>
    </source>
</evidence>